<evidence type="ECO:0000313" key="6">
    <source>
        <dbReference type="EMBL" id="EEN54985.1"/>
    </source>
</evidence>
<keyword evidence="3" id="KW-0677">Repeat</keyword>
<reference evidence="6" key="1">
    <citation type="journal article" date="2008" name="Nature">
        <title>The amphioxus genome and the evolution of the chordate karyotype.</title>
        <authorList>
            <consortium name="US DOE Joint Genome Institute (JGI-PGF)"/>
            <person name="Putnam N.H."/>
            <person name="Butts T."/>
            <person name="Ferrier D.E.K."/>
            <person name="Furlong R.F."/>
            <person name="Hellsten U."/>
            <person name="Kawashima T."/>
            <person name="Robinson-Rechavi M."/>
            <person name="Shoguchi E."/>
            <person name="Terry A."/>
            <person name="Yu J.-K."/>
            <person name="Benito-Gutierrez E.L."/>
            <person name="Dubchak I."/>
            <person name="Garcia-Fernandez J."/>
            <person name="Gibson-Brown J.J."/>
            <person name="Grigoriev I.V."/>
            <person name="Horton A.C."/>
            <person name="de Jong P.J."/>
            <person name="Jurka J."/>
            <person name="Kapitonov V.V."/>
            <person name="Kohara Y."/>
            <person name="Kuroki Y."/>
            <person name="Lindquist E."/>
            <person name="Lucas S."/>
            <person name="Osoegawa K."/>
            <person name="Pennacchio L.A."/>
            <person name="Salamov A.A."/>
            <person name="Satou Y."/>
            <person name="Sauka-Spengler T."/>
            <person name="Schmutz J."/>
            <person name="Shin-I T."/>
            <person name="Toyoda A."/>
            <person name="Bronner-Fraser M."/>
            <person name="Fujiyama A."/>
            <person name="Holland L.Z."/>
            <person name="Holland P.W.H."/>
            <person name="Satoh N."/>
            <person name="Rokhsar D.S."/>
        </authorList>
    </citation>
    <scope>NUCLEOTIDE SEQUENCE [LARGE SCALE GENOMIC DNA]</scope>
    <source>
        <strain evidence="6">S238N-H82</strain>
        <tissue evidence="6">Testes</tissue>
    </source>
</reference>
<dbReference type="AlphaFoldDB" id="C3YY26"/>
<feature type="transmembrane region" description="Helical" evidence="4">
    <location>
        <begin position="299"/>
        <end position="321"/>
    </location>
</feature>
<dbReference type="InParanoid" id="C3YY26"/>
<dbReference type="InterPro" id="IPR032675">
    <property type="entry name" value="LRR_dom_sf"/>
</dbReference>
<dbReference type="eggNOG" id="KOG0619">
    <property type="taxonomic scope" value="Eukaryota"/>
</dbReference>
<evidence type="ECO:0008006" key="7">
    <source>
        <dbReference type="Google" id="ProtNLM"/>
    </source>
</evidence>
<evidence type="ECO:0000256" key="5">
    <source>
        <dbReference type="SAM" id="SignalP"/>
    </source>
</evidence>
<dbReference type="Gene3D" id="3.80.10.10">
    <property type="entry name" value="Ribonuclease Inhibitor"/>
    <property type="match status" value="1"/>
</dbReference>
<evidence type="ECO:0000256" key="1">
    <source>
        <dbReference type="ARBA" id="ARBA00022614"/>
    </source>
</evidence>
<dbReference type="PANTHER" id="PTHR24369">
    <property type="entry name" value="ANTIGEN BSP, PUTATIVE-RELATED"/>
    <property type="match status" value="1"/>
</dbReference>
<keyword evidence="1" id="KW-0433">Leucine-rich repeat</keyword>
<proteinExistence type="predicted"/>
<feature type="chain" id="PRO_5002934132" description="LRRCT domain-containing protein" evidence="5">
    <location>
        <begin position="22"/>
        <end position="332"/>
    </location>
</feature>
<dbReference type="Pfam" id="PF13855">
    <property type="entry name" value="LRR_8"/>
    <property type="match status" value="1"/>
</dbReference>
<dbReference type="STRING" id="7739.C3YY26"/>
<dbReference type="SUPFAM" id="SSF52058">
    <property type="entry name" value="L domain-like"/>
    <property type="match status" value="1"/>
</dbReference>
<keyword evidence="2 5" id="KW-0732">Signal</keyword>
<gene>
    <name evidence="6" type="ORF">BRAFLDRAFT_79907</name>
</gene>
<keyword evidence="4" id="KW-0472">Membrane</keyword>
<keyword evidence="4" id="KW-0812">Transmembrane</keyword>
<evidence type="ECO:0000256" key="4">
    <source>
        <dbReference type="SAM" id="Phobius"/>
    </source>
</evidence>
<accession>C3YY26</accession>
<dbReference type="EMBL" id="GG666563">
    <property type="protein sequence ID" value="EEN54985.1"/>
    <property type="molecule type" value="Genomic_DNA"/>
</dbReference>
<dbReference type="PANTHER" id="PTHR24369:SF210">
    <property type="entry name" value="CHAOPTIN-RELATED"/>
    <property type="match status" value="1"/>
</dbReference>
<dbReference type="InterPro" id="IPR001611">
    <property type="entry name" value="Leu-rich_rpt"/>
</dbReference>
<organism>
    <name type="scientific">Branchiostoma floridae</name>
    <name type="common">Florida lancelet</name>
    <name type="synonym">Amphioxus</name>
    <dbReference type="NCBI Taxonomy" id="7739"/>
    <lineage>
        <taxon>Eukaryota</taxon>
        <taxon>Metazoa</taxon>
        <taxon>Chordata</taxon>
        <taxon>Cephalochordata</taxon>
        <taxon>Leptocardii</taxon>
        <taxon>Amphioxiformes</taxon>
        <taxon>Branchiostomatidae</taxon>
        <taxon>Branchiostoma</taxon>
    </lineage>
</organism>
<evidence type="ECO:0000256" key="2">
    <source>
        <dbReference type="ARBA" id="ARBA00022729"/>
    </source>
</evidence>
<name>C3YY26_BRAFL</name>
<sequence>MKVSGLLLLLLFGSLWSDCHCLSAKCVIQQAFLRTSLIDCNSLHLITIPDEIPSNVYRLELKFNNIRNVTYLPSLAKLHWLDLGHNNIELFAWMSLRGLPVLGYLFLNANRLRYVHLDIVIEYLPQLRVVDVSYNQLVSVSQHELGLPQVTKFLIDGNPFHCDCDLSWLIDKMACLQACVGIEEEACCKFCPACFLAANQKRTVCHSPSGLDRLPLSDVSTQLTGCEPHQLTTKAAMTTKEEATSQPQAIVTNTVHGTARYATRPKPTVHNGNLANTDLNPTNGLSGNTTTAKGINQNIVLSAMAGTMSCLTMVILCYRLYKRKCYYYARAD</sequence>
<feature type="signal peptide" evidence="5">
    <location>
        <begin position="1"/>
        <end position="21"/>
    </location>
</feature>
<evidence type="ECO:0000256" key="3">
    <source>
        <dbReference type="ARBA" id="ARBA00022737"/>
    </source>
</evidence>
<keyword evidence="4" id="KW-1133">Transmembrane helix</keyword>
<protein>
    <recommendedName>
        <fullName evidence="7">LRRCT domain-containing protein</fullName>
    </recommendedName>
</protein>
<dbReference type="InterPro" id="IPR050541">
    <property type="entry name" value="LRR_TM_domain-containing"/>
</dbReference>